<accession>A0A842HCW3</accession>
<feature type="chain" id="PRO_5032660939" evidence="2">
    <location>
        <begin position="25"/>
        <end position="216"/>
    </location>
</feature>
<evidence type="ECO:0000313" key="3">
    <source>
        <dbReference type="EMBL" id="MBC2593384.1"/>
    </source>
</evidence>
<organism evidence="3 4">
    <name type="scientific">Ruficoccus amylovorans</name>
    <dbReference type="NCBI Taxonomy" id="1804625"/>
    <lineage>
        <taxon>Bacteria</taxon>
        <taxon>Pseudomonadati</taxon>
        <taxon>Verrucomicrobiota</taxon>
        <taxon>Opitutia</taxon>
        <taxon>Puniceicoccales</taxon>
        <taxon>Cerasicoccaceae</taxon>
        <taxon>Ruficoccus</taxon>
    </lineage>
</organism>
<gene>
    <name evidence="3" type="ORF">H5P28_03835</name>
</gene>
<evidence type="ECO:0000313" key="4">
    <source>
        <dbReference type="Proteomes" id="UP000546464"/>
    </source>
</evidence>
<dbReference type="RefSeq" id="WP_185674391.1">
    <property type="nucleotide sequence ID" value="NZ_JACHVB010000013.1"/>
</dbReference>
<evidence type="ECO:0000256" key="1">
    <source>
        <dbReference type="SAM" id="MobiDB-lite"/>
    </source>
</evidence>
<reference evidence="3 4" key="1">
    <citation type="submission" date="2020-07" db="EMBL/GenBank/DDBJ databases">
        <authorList>
            <person name="Feng X."/>
        </authorList>
    </citation>
    <scope>NUCLEOTIDE SEQUENCE [LARGE SCALE GENOMIC DNA]</scope>
    <source>
        <strain evidence="3 4">JCM31066</strain>
    </source>
</reference>
<sequence>MRLISCTAGALLSLALLLSGCSDEQVTTYRVPKEERPDLTATVPAATPASTSPGQPGMSGPAMTEMPGLAAQTSGFQAPQWSAPADWQAQPLGSMRKGSWTVSTGSGSAEISVLAFPGNVGGDLANINRWANQVGLGAMSPAQLDSERAAHTFTIASGEQGFYVHLDGPSGQSIAGAIITHGGASWFYKMMGDTATVQAQTPAFLEFVRSSRFPAQ</sequence>
<evidence type="ECO:0000256" key="2">
    <source>
        <dbReference type="SAM" id="SignalP"/>
    </source>
</evidence>
<feature type="signal peptide" evidence="2">
    <location>
        <begin position="1"/>
        <end position="24"/>
    </location>
</feature>
<proteinExistence type="predicted"/>
<dbReference type="PROSITE" id="PS51257">
    <property type="entry name" value="PROKAR_LIPOPROTEIN"/>
    <property type="match status" value="1"/>
</dbReference>
<name>A0A842HCW3_9BACT</name>
<keyword evidence="2" id="KW-0732">Signal</keyword>
<feature type="compositionally biased region" description="Low complexity" evidence="1">
    <location>
        <begin position="40"/>
        <end position="53"/>
    </location>
</feature>
<comment type="caution">
    <text evidence="3">The sequence shown here is derived from an EMBL/GenBank/DDBJ whole genome shotgun (WGS) entry which is preliminary data.</text>
</comment>
<keyword evidence="4" id="KW-1185">Reference proteome</keyword>
<protein>
    <submittedName>
        <fullName evidence="3">Uncharacterized protein</fullName>
    </submittedName>
</protein>
<dbReference type="EMBL" id="JACHVB010000013">
    <property type="protein sequence ID" value="MBC2593384.1"/>
    <property type="molecule type" value="Genomic_DNA"/>
</dbReference>
<dbReference type="Proteomes" id="UP000546464">
    <property type="component" value="Unassembled WGS sequence"/>
</dbReference>
<dbReference type="AlphaFoldDB" id="A0A842HCW3"/>
<feature type="region of interest" description="Disordered" evidence="1">
    <location>
        <begin position="32"/>
        <end position="59"/>
    </location>
</feature>